<dbReference type="Proteomes" id="UP001202922">
    <property type="component" value="Unassembled WGS sequence"/>
</dbReference>
<name>A0ABS9U1Y3_9MICC</name>
<keyword evidence="2" id="KW-1185">Reference proteome</keyword>
<dbReference type="RefSeq" id="WP_241054202.1">
    <property type="nucleotide sequence ID" value="NZ_JAKZBV010000001.1"/>
</dbReference>
<sequence length="73" mass="8061">MIDWQPVDGSSRIVAEAYLPESETILVRFPNGVEWAYSACPQTTWDEFTADGQSRGQYIAAVLNAKPNGPWAS</sequence>
<evidence type="ECO:0000313" key="1">
    <source>
        <dbReference type="EMBL" id="MCH6470699.1"/>
    </source>
</evidence>
<organism evidence="1 2">
    <name type="scientific">Sinomonas terrae</name>
    <dbReference type="NCBI Taxonomy" id="2908838"/>
    <lineage>
        <taxon>Bacteria</taxon>
        <taxon>Bacillati</taxon>
        <taxon>Actinomycetota</taxon>
        <taxon>Actinomycetes</taxon>
        <taxon>Micrococcales</taxon>
        <taxon>Micrococcaceae</taxon>
        <taxon>Sinomonas</taxon>
    </lineage>
</organism>
<comment type="caution">
    <text evidence="1">The sequence shown here is derived from an EMBL/GenBank/DDBJ whole genome shotgun (WGS) entry which is preliminary data.</text>
</comment>
<gene>
    <name evidence="1" type="ORF">L0M17_12060</name>
</gene>
<evidence type="ECO:0000313" key="2">
    <source>
        <dbReference type="Proteomes" id="UP001202922"/>
    </source>
</evidence>
<accession>A0ABS9U1Y3</accession>
<dbReference type="EMBL" id="JAKZBV010000001">
    <property type="protein sequence ID" value="MCH6470699.1"/>
    <property type="molecule type" value="Genomic_DNA"/>
</dbReference>
<proteinExistence type="predicted"/>
<protein>
    <submittedName>
        <fullName evidence="1">KTSC domain-containing protein</fullName>
    </submittedName>
</protein>
<reference evidence="1 2" key="1">
    <citation type="submission" date="2022-03" db="EMBL/GenBank/DDBJ databases">
        <title>Sinomonas sp. isolated from a soil.</title>
        <authorList>
            <person name="Han J."/>
            <person name="Kim D.-U."/>
        </authorList>
    </citation>
    <scope>NUCLEOTIDE SEQUENCE [LARGE SCALE GENOMIC DNA]</scope>
    <source>
        <strain evidence="1 2">5-5</strain>
    </source>
</reference>